<dbReference type="RefSeq" id="WP_076089096.1">
    <property type="nucleotide sequence ID" value="NZ_CP019070.1"/>
</dbReference>
<dbReference type="Gene3D" id="1.10.1220.10">
    <property type="entry name" value="Met repressor-like"/>
    <property type="match status" value="1"/>
</dbReference>
<accession>A0A1P8KQP5</accession>
<dbReference type="STRING" id="1850254.LPB137_13895"/>
<reference evidence="1 2" key="1">
    <citation type="submission" date="2017-01" db="EMBL/GenBank/DDBJ databases">
        <title>Genome sequencing of Arcobacter sp. LPB0137.</title>
        <authorList>
            <person name="Lee G.-W."/>
            <person name="Yi H."/>
        </authorList>
    </citation>
    <scope>NUCLEOTIDE SEQUENCE [LARGE SCALE GENOMIC DNA]</scope>
    <source>
        <strain evidence="1 2">LPB0137</strain>
    </source>
</reference>
<dbReference type="CDD" id="cd22231">
    <property type="entry name" value="RHH_NikR_HicB-like"/>
    <property type="match status" value="1"/>
</dbReference>
<keyword evidence="2" id="KW-1185">Reference proteome</keyword>
<dbReference type="Proteomes" id="UP000186074">
    <property type="component" value="Chromosome"/>
</dbReference>
<dbReference type="KEGG" id="alp:LPB137_13895"/>
<organism evidence="1 2">
    <name type="scientific">Poseidonibacter parvus</name>
    <dbReference type="NCBI Taxonomy" id="1850254"/>
    <lineage>
        <taxon>Bacteria</taxon>
        <taxon>Pseudomonadati</taxon>
        <taxon>Campylobacterota</taxon>
        <taxon>Epsilonproteobacteria</taxon>
        <taxon>Campylobacterales</taxon>
        <taxon>Arcobacteraceae</taxon>
        <taxon>Poseidonibacter</taxon>
    </lineage>
</organism>
<dbReference type="AlphaFoldDB" id="A0A1P8KQP5"/>
<gene>
    <name evidence="1" type="ORF">LPB137_13895</name>
</gene>
<sequence>MNTLSSLEKQQVGLRVPKYLLDEIDEFTKTYSVNRSEVIIEAIKSYVEIQKENIFYNEFETSVKELKTSISNNKKEDTLEDLINELENN</sequence>
<dbReference type="GO" id="GO:0006355">
    <property type="term" value="P:regulation of DNA-templated transcription"/>
    <property type="evidence" value="ECO:0007669"/>
    <property type="project" value="InterPro"/>
</dbReference>
<dbReference type="SUPFAM" id="SSF47598">
    <property type="entry name" value="Ribbon-helix-helix"/>
    <property type="match status" value="1"/>
</dbReference>
<dbReference type="EMBL" id="CP019070">
    <property type="protein sequence ID" value="APW66875.1"/>
    <property type="molecule type" value="Genomic_DNA"/>
</dbReference>
<dbReference type="InterPro" id="IPR013321">
    <property type="entry name" value="Arc_rbn_hlx_hlx"/>
</dbReference>
<evidence type="ECO:0008006" key="3">
    <source>
        <dbReference type="Google" id="ProtNLM"/>
    </source>
</evidence>
<protein>
    <recommendedName>
        <fullName evidence="3">CopG family transcriptional regulator</fullName>
    </recommendedName>
</protein>
<proteinExistence type="predicted"/>
<evidence type="ECO:0000313" key="1">
    <source>
        <dbReference type="EMBL" id="APW66875.1"/>
    </source>
</evidence>
<evidence type="ECO:0000313" key="2">
    <source>
        <dbReference type="Proteomes" id="UP000186074"/>
    </source>
</evidence>
<dbReference type="InterPro" id="IPR010985">
    <property type="entry name" value="Ribbon_hlx_hlx"/>
</dbReference>
<dbReference type="OrthoDB" id="5373229at2"/>
<name>A0A1P8KQP5_9BACT</name>